<dbReference type="EMBL" id="CP157197">
    <property type="protein sequence ID" value="XBG66472.1"/>
    <property type="molecule type" value="Genomic_DNA"/>
</dbReference>
<name>A0AAU7BYU7_9RICK</name>
<feature type="domain" description="ABC transporter" evidence="8">
    <location>
        <begin position="1"/>
        <end position="237"/>
    </location>
</feature>
<dbReference type="NCBIfam" id="TIGR03775">
    <property type="entry name" value="RPE3"/>
    <property type="match status" value="1"/>
</dbReference>
<evidence type="ECO:0000313" key="9">
    <source>
        <dbReference type="EMBL" id="XBG66472.1"/>
    </source>
</evidence>
<dbReference type="InterPro" id="IPR027417">
    <property type="entry name" value="P-loop_NTPase"/>
</dbReference>
<keyword evidence="5" id="KW-1278">Translocase</keyword>
<evidence type="ECO:0000259" key="8">
    <source>
        <dbReference type="PROSITE" id="PS50893"/>
    </source>
</evidence>
<accession>A0AAU7BYU7</accession>
<evidence type="ECO:0000256" key="1">
    <source>
        <dbReference type="ARBA" id="ARBA00022448"/>
    </source>
</evidence>
<evidence type="ECO:0000256" key="3">
    <source>
        <dbReference type="ARBA" id="ARBA00022748"/>
    </source>
</evidence>
<dbReference type="InterPro" id="IPR003439">
    <property type="entry name" value="ABC_transporter-like_ATP-bd"/>
</dbReference>
<dbReference type="SUPFAM" id="SSF52540">
    <property type="entry name" value="P-loop containing nucleoside triphosphate hydrolases"/>
    <property type="match status" value="1"/>
</dbReference>
<keyword evidence="2" id="KW-0547">Nucleotide-binding</keyword>
<dbReference type="PROSITE" id="PS50893">
    <property type="entry name" value="ABC_TRANSPORTER_2"/>
    <property type="match status" value="1"/>
</dbReference>
<keyword evidence="6" id="KW-0472">Membrane</keyword>
<evidence type="ECO:0000256" key="7">
    <source>
        <dbReference type="ARBA" id="ARBA00024725"/>
    </source>
</evidence>
<protein>
    <submittedName>
        <fullName evidence="9">ATP-binding cassette domain-containing protein</fullName>
    </submittedName>
</protein>
<dbReference type="InterPro" id="IPR022437">
    <property type="entry name" value="RPE3"/>
</dbReference>
<dbReference type="GO" id="GO:0017004">
    <property type="term" value="P:cytochrome complex assembly"/>
    <property type="evidence" value="ECO:0007669"/>
    <property type="project" value="UniProtKB-KW"/>
</dbReference>
<dbReference type="GO" id="GO:0016887">
    <property type="term" value="F:ATP hydrolysis activity"/>
    <property type="evidence" value="ECO:0007669"/>
    <property type="project" value="InterPro"/>
</dbReference>
<evidence type="ECO:0000256" key="4">
    <source>
        <dbReference type="ARBA" id="ARBA00022840"/>
    </source>
</evidence>
<sequence>MLSLHQLQFNIAQRNLFDLSLTFLPYSITYIKGVNGCGKSSMLRMIAGIMQPSSGNIYYKNCNINNNTQHISESFRQDEFKGEPAQRIKIHKPKHIPQNSLVSSFTKYAVAKPYCTYVGHNLGLKLEMTVFENLKFWSEIYNSTEALHAAIHYFKLHDLLDEKCYSLSSGIQKVVAVARLIACPSDLWLLDEVETNLSKENRDLLNNLIIMKANSGGIVLLSSHLEKSIKSAQILQLD</sequence>
<dbReference type="SMART" id="SM00382">
    <property type="entry name" value="AAA"/>
    <property type="match status" value="1"/>
</dbReference>
<evidence type="ECO:0000256" key="6">
    <source>
        <dbReference type="ARBA" id="ARBA00023136"/>
    </source>
</evidence>
<dbReference type="KEGG" id="rof:AAGW17_00995"/>
<dbReference type="NCBIfam" id="NF010063">
    <property type="entry name" value="PRK13541.1"/>
    <property type="match status" value="1"/>
</dbReference>
<dbReference type="InterPro" id="IPR005895">
    <property type="entry name" value="ABC_transptr_haem_export_CcmA"/>
</dbReference>
<keyword evidence="4 9" id="KW-0067">ATP-binding</keyword>
<dbReference type="PANTHER" id="PTHR43499:SF1">
    <property type="entry name" value="ABC TRANSPORTER I FAMILY MEMBER 1"/>
    <property type="match status" value="1"/>
</dbReference>
<dbReference type="AlphaFoldDB" id="A0AAU7BYU7"/>
<dbReference type="Gene3D" id="3.40.50.300">
    <property type="entry name" value="P-loop containing nucleotide triphosphate hydrolases"/>
    <property type="match status" value="1"/>
</dbReference>
<evidence type="ECO:0000256" key="5">
    <source>
        <dbReference type="ARBA" id="ARBA00022967"/>
    </source>
</evidence>
<keyword evidence="3" id="KW-0201">Cytochrome c-type biogenesis</keyword>
<dbReference type="GO" id="GO:0022857">
    <property type="term" value="F:transmembrane transporter activity"/>
    <property type="evidence" value="ECO:0007669"/>
    <property type="project" value="InterPro"/>
</dbReference>
<organism evidence="9">
    <name type="scientific">Rickettsia oklahomensis</name>
    <dbReference type="NCBI Taxonomy" id="3141789"/>
    <lineage>
        <taxon>Bacteria</taxon>
        <taxon>Pseudomonadati</taxon>
        <taxon>Pseudomonadota</taxon>
        <taxon>Alphaproteobacteria</taxon>
        <taxon>Rickettsiales</taxon>
        <taxon>Rickettsiaceae</taxon>
        <taxon>Rickettsieae</taxon>
        <taxon>Rickettsia</taxon>
        <taxon>belli group</taxon>
    </lineage>
</organism>
<reference evidence="9" key="1">
    <citation type="submission" date="2024-05" db="EMBL/GenBank/DDBJ databases">
        <title>Characterization of a novel Rickettsia species. (Rickettsia oklahomia sp. nov.) from Amblyomma americanum ticks.</title>
        <authorList>
            <person name="Korla P.K."/>
            <person name="Karounos M."/>
            <person name="Wilson J.M."/>
            <person name="Little S.E."/>
            <person name="Qurollo B.A."/>
        </authorList>
    </citation>
    <scope>NUCLEOTIDE SEQUENCE</scope>
    <source>
        <strain evidence="9">Oklahoma-10</strain>
    </source>
</reference>
<dbReference type="GO" id="GO:0005524">
    <property type="term" value="F:ATP binding"/>
    <property type="evidence" value="ECO:0007669"/>
    <property type="project" value="UniProtKB-KW"/>
</dbReference>
<dbReference type="PANTHER" id="PTHR43499">
    <property type="entry name" value="ABC TRANSPORTER I FAMILY MEMBER 1"/>
    <property type="match status" value="1"/>
</dbReference>
<dbReference type="RefSeq" id="WP_347939089.1">
    <property type="nucleotide sequence ID" value="NZ_CP157197.1"/>
</dbReference>
<proteinExistence type="predicted"/>
<gene>
    <name evidence="9" type="ORF">AAGW17_00995</name>
</gene>
<keyword evidence="1" id="KW-0813">Transport</keyword>
<dbReference type="Pfam" id="PF00005">
    <property type="entry name" value="ABC_tran"/>
    <property type="match status" value="1"/>
</dbReference>
<comment type="function">
    <text evidence="7">Part of an ABC transporter complex. Transmembrane domains (TMD) form a pore in the inner membrane and the ATP-binding domain (NBD) is responsible for energy generation.</text>
</comment>
<evidence type="ECO:0000256" key="2">
    <source>
        <dbReference type="ARBA" id="ARBA00022741"/>
    </source>
</evidence>
<dbReference type="InterPro" id="IPR003593">
    <property type="entry name" value="AAA+_ATPase"/>
</dbReference>